<reference evidence="1 2" key="1">
    <citation type="journal article" date="2024" name="IMA Fungus">
        <title>IMA Genome - F19 : A genome assembly and annotation guide to empower mycologists, including annotated draft genome sequences of Ceratocystis pirilliformis, Diaporthe australafricana, Fusarium ophioides, Paecilomyces lecythidis, and Sporothrix stenoceras.</title>
        <authorList>
            <person name="Aylward J."/>
            <person name="Wilson A.M."/>
            <person name="Visagie C.M."/>
            <person name="Spraker J."/>
            <person name="Barnes I."/>
            <person name="Buitendag C."/>
            <person name="Ceriani C."/>
            <person name="Del Mar Angel L."/>
            <person name="du Plessis D."/>
            <person name="Fuchs T."/>
            <person name="Gasser K."/>
            <person name="Kramer D."/>
            <person name="Li W."/>
            <person name="Munsamy K."/>
            <person name="Piso A."/>
            <person name="Price J.L."/>
            <person name="Sonnekus B."/>
            <person name="Thomas C."/>
            <person name="van der Nest A."/>
            <person name="van Dijk A."/>
            <person name="van Heerden A."/>
            <person name="van Vuuren N."/>
            <person name="Yilmaz N."/>
            <person name="Duong T.A."/>
            <person name="van der Merwe N.A."/>
            <person name="Wingfield M.J."/>
            <person name="Wingfield B.D."/>
        </authorList>
    </citation>
    <scope>NUCLEOTIDE SEQUENCE [LARGE SCALE GENOMIC DNA]</scope>
    <source>
        <strain evidence="1 2">CMW 18300</strain>
    </source>
</reference>
<evidence type="ECO:0000313" key="2">
    <source>
        <dbReference type="Proteomes" id="UP001583177"/>
    </source>
</evidence>
<keyword evidence="2" id="KW-1185">Reference proteome</keyword>
<gene>
    <name evidence="1" type="ORF">Daus18300_011892</name>
</gene>
<comment type="caution">
    <text evidence="1">The sequence shown here is derived from an EMBL/GenBank/DDBJ whole genome shotgun (WGS) entry which is preliminary data.</text>
</comment>
<sequence>MLNRLRSEIRNFSKKYFGNELQHPSYVEIAPGWPAEVMQATTPGEDTFVDYLLSRRRCPLIIRAFIWRYLTGIVFNGALWGDNNRIRKHFSGLQRALSKFYTQQHAKPERIRRYQQWKQATTKLALELHEIPPIDPRFDTMARRHATAISKVLTPFMRTDPGGHMDSLVEIINQAIELDREISQQLPLITWAFKPRPSEATFPGSAEPTFNFSRDQGNIMKLQRGESMPTRVAEGGEAKVYLVVAPGLTQRGEDNGQATSFGEEVWIEKMHVSCVEPRMQATFGPRNGGYAIQS</sequence>
<evidence type="ECO:0000313" key="1">
    <source>
        <dbReference type="EMBL" id="KAL1853153.1"/>
    </source>
</evidence>
<organism evidence="1 2">
    <name type="scientific">Diaporthe australafricana</name>
    <dbReference type="NCBI Taxonomy" id="127596"/>
    <lineage>
        <taxon>Eukaryota</taxon>
        <taxon>Fungi</taxon>
        <taxon>Dikarya</taxon>
        <taxon>Ascomycota</taxon>
        <taxon>Pezizomycotina</taxon>
        <taxon>Sordariomycetes</taxon>
        <taxon>Sordariomycetidae</taxon>
        <taxon>Diaporthales</taxon>
        <taxon>Diaporthaceae</taxon>
        <taxon>Diaporthe</taxon>
    </lineage>
</organism>
<name>A0ABR3W4T9_9PEZI</name>
<dbReference type="Proteomes" id="UP001583177">
    <property type="component" value="Unassembled WGS sequence"/>
</dbReference>
<accession>A0ABR3W4T9</accession>
<proteinExistence type="predicted"/>
<protein>
    <submittedName>
        <fullName evidence="1">Uncharacterized protein</fullName>
    </submittedName>
</protein>
<dbReference type="EMBL" id="JAWRVE010000152">
    <property type="protein sequence ID" value="KAL1853153.1"/>
    <property type="molecule type" value="Genomic_DNA"/>
</dbReference>